<dbReference type="GO" id="GO:0005929">
    <property type="term" value="C:cilium"/>
    <property type="evidence" value="ECO:0007669"/>
    <property type="project" value="TreeGrafter"/>
</dbReference>
<feature type="compositionally biased region" description="Basic and acidic residues" evidence="1">
    <location>
        <begin position="649"/>
        <end position="658"/>
    </location>
</feature>
<feature type="region of interest" description="Disordered" evidence="1">
    <location>
        <begin position="638"/>
        <end position="681"/>
    </location>
</feature>
<name>A0A1B0CUG2_LUTLO</name>
<dbReference type="GO" id="GO:0060271">
    <property type="term" value="P:cilium assembly"/>
    <property type="evidence" value="ECO:0007669"/>
    <property type="project" value="InterPro"/>
</dbReference>
<dbReference type="EMBL" id="GITU01007299">
    <property type="protein sequence ID" value="MBC1176002.1"/>
    <property type="molecule type" value="Transcribed_RNA"/>
</dbReference>
<reference evidence="4" key="2">
    <citation type="journal article" date="2020" name="BMC">
        <title>Leishmania infection induces a limited differential gene expression in the sand fly midgut.</title>
        <authorList>
            <person name="Coutinho-Abreu I.V."/>
            <person name="Serafim T.D."/>
            <person name="Meneses C."/>
            <person name="Kamhawi S."/>
            <person name="Oliveira F."/>
            <person name="Valenzuela J.G."/>
        </authorList>
    </citation>
    <scope>NUCLEOTIDE SEQUENCE</scope>
    <source>
        <strain evidence="4">Jacobina</strain>
        <tissue evidence="4">Midgut</tissue>
    </source>
</reference>
<evidence type="ECO:0000313" key="4">
    <source>
        <dbReference type="EMBL" id="MBC1176002.1"/>
    </source>
</evidence>
<evidence type="ECO:0000259" key="2">
    <source>
        <dbReference type="Pfam" id="PF19032"/>
    </source>
</evidence>
<dbReference type="EMBL" id="AJWK01029153">
    <property type="status" value="NOT_ANNOTATED_CDS"/>
    <property type="molecule type" value="Genomic_DNA"/>
</dbReference>
<dbReference type="InterPro" id="IPR043988">
    <property type="entry name" value="CCZ1/INTU_longin_2"/>
</dbReference>
<dbReference type="VEuPathDB" id="VectorBase:LLONM1_008282"/>
<dbReference type="Proteomes" id="UP000092461">
    <property type="component" value="Unassembled WGS sequence"/>
</dbReference>
<dbReference type="GO" id="GO:0001736">
    <property type="term" value="P:establishment of planar polarity"/>
    <property type="evidence" value="ECO:0007669"/>
    <property type="project" value="InterPro"/>
</dbReference>
<keyword evidence="6" id="KW-1185">Reference proteome</keyword>
<feature type="domain" description="CCZ1/INTU second Longin" evidence="2">
    <location>
        <begin position="462"/>
        <end position="581"/>
    </location>
</feature>
<reference evidence="5" key="3">
    <citation type="submission" date="2020-05" db="UniProtKB">
        <authorList>
            <consortium name="EnsemblMetazoa"/>
        </authorList>
    </citation>
    <scope>IDENTIFICATION</scope>
    <source>
        <strain evidence="5">Jacobina</strain>
    </source>
</reference>
<evidence type="ECO:0000313" key="6">
    <source>
        <dbReference type="Proteomes" id="UP000092461"/>
    </source>
</evidence>
<evidence type="ECO:0000259" key="3">
    <source>
        <dbReference type="Pfam" id="PF19033"/>
    </source>
</evidence>
<dbReference type="InterPro" id="IPR043989">
    <property type="entry name" value="CCZ1/INTU/HSP4_longin_3"/>
</dbReference>
<organism evidence="5 6">
    <name type="scientific">Lutzomyia longipalpis</name>
    <name type="common">Sand fly</name>
    <dbReference type="NCBI Taxonomy" id="7200"/>
    <lineage>
        <taxon>Eukaryota</taxon>
        <taxon>Metazoa</taxon>
        <taxon>Ecdysozoa</taxon>
        <taxon>Arthropoda</taxon>
        <taxon>Hexapoda</taxon>
        <taxon>Insecta</taxon>
        <taxon>Pterygota</taxon>
        <taxon>Neoptera</taxon>
        <taxon>Endopterygota</taxon>
        <taxon>Diptera</taxon>
        <taxon>Nematocera</taxon>
        <taxon>Psychodoidea</taxon>
        <taxon>Psychodidae</taxon>
        <taxon>Lutzomyia</taxon>
        <taxon>Lutzomyia</taxon>
    </lineage>
</organism>
<dbReference type="PANTHER" id="PTHR21082:SF4">
    <property type="entry name" value="PROTEIN INTURNED"/>
    <property type="match status" value="1"/>
</dbReference>
<protein>
    <submittedName>
        <fullName evidence="4">Protein inturned rhagoletis zephyria</fullName>
    </submittedName>
</protein>
<dbReference type="GO" id="GO:0007399">
    <property type="term" value="P:nervous system development"/>
    <property type="evidence" value="ECO:0007669"/>
    <property type="project" value="TreeGrafter"/>
</dbReference>
<dbReference type="GO" id="GO:0005737">
    <property type="term" value="C:cytoplasm"/>
    <property type="evidence" value="ECO:0007669"/>
    <property type="project" value="UniProtKB-SubCell"/>
</dbReference>
<dbReference type="VEuPathDB" id="VectorBase:LLOJ008597"/>
<evidence type="ECO:0000313" key="5">
    <source>
        <dbReference type="EnsemblMetazoa" id="LLOJ008597-PA"/>
    </source>
</evidence>
<dbReference type="AlphaFoldDB" id="A0A1B0CUG2"/>
<evidence type="ECO:0000256" key="1">
    <source>
        <dbReference type="SAM" id="MobiDB-lite"/>
    </source>
</evidence>
<reference evidence="6" key="1">
    <citation type="submission" date="2012-05" db="EMBL/GenBank/DDBJ databases">
        <title>Whole Genome Assembly of Lutzomyia longipalpis.</title>
        <authorList>
            <person name="Richards S."/>
            <person name="Qu C."/>
            <person name="Dillon R."/>
            <person name="Worley K."/>
            <person name="Scherer S."/>
            <person name="Batterton M."/>
            <person name="Taylor A."/>
            <person name="Hawes A."/>
            <person name="Hernandez B."/>
            <person name="Kovar C."/>
            <person name="Mandapat C."/>
            <person name="Pham C."/>
            <person name="Qu C."/>
            <person name="Jing C."/>
            <person name="Bess C."/>
            <person name="Bandaranaike D."/>
            <person name="Ngo D."/>
            <person name="Ongeri F."/>
            <person name="Arias F."/>
            <person name="Lara F."/>
            <person name="Weissenberger G."/>
            <person name="Kamau G."/>
            <person name="Han H."/>
            <person name="Shen H."/>
            <person name="Dinh H."/>
            <person name="Khalil I."/>
            <person name="Jones J."/>
            <person name="Shafer J."/>
            <person name="Jayaseelan J."/>
            <person name="Quiroz J."/>
            <person name="Blankenburg K."/>
            <person name="Nguyen L."/>
            <person name="Jackson L."/>
            <person name="Francisco L."/>
            <person name="Tang L.-Y."/>
            <person name="Pu L.-L."/>
            <person name="Perales L."/>
            <person name="Lorensuhewa L."/>
            <person name="Munidasa M."/>
            <person name="Coyle M."/>
            <person name="Taylor M."/>
            <person name="Puazo M."/>
            <person name="Firestine M."/>
            <person name="Scheel M."/>
            <person name="Javaid M."/>
            <person name="Wang M."/>
            <person name="Li M."/>
            <person name="Tabassum N."/>
            <person name="Saada N."/>
            <person name="Osuji N."/>
            <person name="Aqrawi P."/>
            <person name="Fu Q."/>
            <person name="Thornton R."/>
            <person name="Raj R."/>
            <person name="Goodspeed R."/>
            <person name="Mata R."/>
            <person name="Najjar R."/>
            <person name="Gubbala S."/>
            <person name="Lee S."/>
            <person name="Denson S."/>
            <person name="Patil S."/>
            <person name="Macmil S."/>
            <person name="Qi S."/>
            <person name="Matskevitch T."/>
            <person name="Palculict T."/>
            <person name="Mathew T."/>
            <person name="Vee V."/>
            <person name="Velamala V."/>
            <person name="Korchina V."/>
            <person name="Cai W."/>
            <person name="Liu W."/>
            <person name="Dai W."/>
            <person name="Zou X."/>
            <person name="Zhu Y."/>
            <person name="Zhang Y."/>
            <person name="Wu Y.-Q."/>
            <person name="Xin Y."/>
            <person name="Nazarath L."/>
            <person name="Kovar C."/>
            <person name="Han Y."/>
            <person name="Muzny D."/>
            <person name="Gibbs R."/>
        </authorList>
    </citation>
    <scope>NUCLEOTIDE SEQUENCE [LARGE SCALE GENOMIC DNA]</scope>
    <source>
        <strain evidence="6">Jacobina</strain>
    </source>
</reference>
<dbReference type="EnsemblMetazoa" id="LLOJ008597-RA">
    <property type="protein sequence ID" value="LLOJ008597-PA"/>
    <property type="gene ID" value="LLOJ008597"/>
</dbReference>
<dbReference type="InterPro" id="IPR039151">
    <property type="entry name" value="INTU"/>
</dbReference>
<feature type="domain" description="CCZ1/INTU/HPS4 third Longin" evidence="3">
    <location>
        <begin position="703"/>
        <end position="818"/>
    </location>
</feature>
<proteinExistence type="predicted"/>
<accession>A0A1B0CUG2</accession>
<dbReference type="PANTHER" id="PTHR21082">
    <property type="entry name" value="PROTEIN INTURNED"/>
    <property type="match status" value="1"/>
</dbReference>
<feature type="region of interest" description="Disordered" evidence="1">
    <location>
        <begin position="1"/>
        <end position="40"/>
    </location>
</feature>
<sequence length="824" mass="93005">MNKSQEIPLKGERNSTSSADWSEHDSSSSFSSRSSYTDSDDSYIPDWEPFVTYDGQLFYLELNSMPQIPAKEQQNIVNTLASVRNAFGRVSTRRSNRSSGISKLSKLISRRAKLPIPQGSTSSGGGDSKVTFRETSTGQIKELTVTIDPARRHKFGRRTTISESLLGIATCPFPDGERVMVAGFSSILQSVKVGDWIKKIDEEEVNVANWDTLLLTYETPTDVVLTLQQTADEKPIEMPEDNLSKFFNFSMVANNLELLFPGNISTEDECFALLYLTMNGETGPLNQDTLFCFPEKEKNSFYATRGSFLTLNSLLAADFHANPQVTILDINGRAFHVVYTPFNEDLLILALASEFGTQEESLFLTREICRALEFAYRVLPCAFAESNMNHLRDLCQIIDWSIRLRRSRGDSFAFEEILREVHLVPLPKEAQLRIDDALSEMEAMDYREWNYEPLKSHREFYIVGSALFFKNFLLATHLPVADLIDLNAFLRLHGIPRLLAEQNVKDFVLWKEVFLRSCDRGLTSNGKIYGIPTGRWFLNIIARGQMAIAVILELRYVDANQTTQFIPPSPFYVEEIQDTLEHLRTGGVETLANTWIASNRRPQCVTNVLRDDAASQSGTLQTKKMELISILKRKSTSSENVDVSSSHTPSEDSHKRDDDESDSDWDGFPDSQKSSSGFDMSETETLLKEVSDIIPSRLTSGHTNVLLHYVQLEIGEGILLAPTNTTNVDLIRTFRQTCFLIHTVLQNTIRFRQLLAQETSKPNSHRSLVAIKEHGVLLRMKSTDFWVIGRLFLATGRETYLCHVADVPQNLVEIAFRLTLNAAG</sequence>
<feature type="compositionally biased region" description="Low complexity" evidence="1">
    <location>
        <begin position="27"/>
        <end position="37"/>
    </location>
</feature>
<dbReference type="Pfam" id="PF19032">
    <property type="entry name" value="Intu_longin_2"/>
    <property type="match status" value="1"/>
</dbReference>
<dbReference type="GO" id="GO:0016192">
    <property type="term" value="P:vesicle-mediated transport"/>
    <property type="evidence" value="ECO:0007669"/>
    <property type="project" value="InterPro"/>
</dbReference>
<dbReference type="Pfam" id="PF19033">
    <property type="entry name" value="Intu_longin_3"/>
    <property type="match status" value="1"/>
</dbReference>